<accession>A0A0F9LHN6</accession>
<dbReference type="AlphaFoldDB" id="A0A0F9LHN6"/>
<comment type="caution">
    <text evidence="1">The sequence shown here is derived from an EMBL/GenBank/DDBJ whole genome shotgun (WGS) entry which is preliminary data.</text>
</comment>
<dbReference type="EMBL" id="LAZR01007216">
    <property type="protein sequence ID" value="KKM86676.1"/>
    <property type="molecule type" value="Genomic_DNA"/>
</dbReference>
<sequence length="67" mass="7883">MTRFENWIQGWLKIAEGIATICSYVYFRPTWAYKYLMYKILQNLPPKRVQIVEASESEPPGALWGND</sequence>
<reference evidence="1" key="1">
    <citation type="journal article" date="2015" name="Nature">
        <title>Complex archaea that bridge the gap between prokaryotes and eukaryotes.</title>
        <authorList>
            <person name="Spang A."/>
            <person name="Saw J.H."/>
            <person name="Jorgensen S.L."/>
            <person name="Zaremba-Niedzwiedzka K."/>
            <person name="Martijn J."/>
            <person name="Lind A.E."/>
            <person name="van Eijk R."/>
            <person name="Schleper C."/>
            <person name="Guy L."/>
            <person name="Ettema T.J."/>
        </authorList>
    </citation>
    <scope>NUCLEOTIDE SEQUENCE</scope>
</reference>
<protein>
    <submittedName>
        <fullName evidence="1">Uncharacterized protein</fullName>
    </submittedName>
</protein>
<gene>
    <name evidence="1" type="ORF">LCGC14_1276630</name>
</gene>
<proteinExistence type="predicted"/>
<name>A0A0F9LHN6_9ZZZZ</name>
<organism evidence="1">
    <name type="scientific">marine sediment metagenome</name>
    <dbReference type="NCBI Taxonomy" id="412755"/>
    <lineage>
        <taxon>unclassified sequences</taxon>
        <taxon>metagenomes</taxon>
        <taxon>ecological metagenomes</taxon>
    </lineage>
</organism>
<evidence type="ECO:0000313" key="1">
    <source>
        <dbReference type="EMBL" id="KKM86676.1"/>
    </source>
</evidence>